<proteinExistence type="predicted"/>
<reference evidence="2" key="1">
    <citation type="submission" date="2023-01" db="EMBL/GenBank/DDBJ databases">
        <title>Genome assembly of the deep-sea coral Lophelia pertusa.</title>
        <authorList>
            <person name="Herrera S."/>
            <person name="Cordes E."/>
        </authorList>
    </citation>
    <scope>NUCLEOTIDE SEQUENCE</scope>
    <source>
        <strain evidence="2">USNM1676648</strain>
        <tissue evidence="2">Polyp</tissue>
    </source>
</reference>
<evidence type="ECO:0000313" key="2">
    <source>
        <dbReference type="EMBL" id="KAJ7365467.1"/>
    </source>
</evidence>
<dbReference type="Proteomes" id="UP001163046">
    <property type="component" value="Unassembled WGS sequence"/>
</dbReference>
<keyword evidence="3" id="KW-1185">Reference proteome</keyword>
<evidence type="ECO:0000313" key="3">
    <source>
        <dbReference type="Proteomes" id="UP001163046"/>
    </source>
</evidence>
<dbReference type="AlphaFoldDB" id="A0A9W9YSI3"/>
<feature type="region of interest" description="Disordered" evidence="1">
    <location>
        <begin position="1"/>
        <end position="46"/>
    </location>
</feature>
<evidence type="ECO:0000256" key="1">
    <source>
        <dbReference type="SAM" id="MobiDB-lite"/>
    </source>
</evidence>
<organism evidence="2 3">
    <name type="scientific">Desmophyllum pertusum</name>
    <dbReference type="NCBI Taxonomy" id="174260"/>
    <lineage>
        <taxon>Eukaryota</taxon>
        <taxon>Metazoa</taxon>
        <taxon>Cnidaria</taxon>
        <taxon>Anthozoa</taxon>
        <taxon>Hexacorallia</taxon>
        <taxon>Scleractinia</taxon>
        <taxon>Caryophylliina</taxon>
        <taxon>Caryophylliidae</taxon>
        <taxon>Desmophyllum</taxon>
    </lineage>
</organism>
<feature type="compositionally biased region" description="Basic and acidic residues" evidence="1">
    <location>
        <begin position="30"/>
        <end position="45"/>
    </location>
</feature>
<gene>
    <name evidence="2" type="ORF">OS493_005575</name>
</gene>
<comment type="caution">
    <text evidence="2">The sequence shown here is derived from an EMBL/GenBank/DDBJ whole genome shotgun (WGS) entry which is preliminary data.</text>
</comment>
<sequence>MDTKTSPRELTRKLVGLKAKRHTGALRDGLPSRDGDGEIPEKESHLTGLGNSVRVANVSGYAGYNVGDNIGNNIGDSVGDNTCNNVGDNTGINNVVDNIGNGVGDNVYDNTSNNTGDNTGSNVCSHLCLKGLS</sequence>
<dbReference type="EMBL" id="MU827303">
    <property type="protein sequence ID" value="KAJ7365467.1"/>
    <property type="molecule type" value="Genomic_DNA"/>
</dbReference>
<feature type="compositionally biased region" description="Basic and acidic residues" evidence="1">
    <location>
        <begin position="1"/>
        <end position="12"/>
    </location>
</feature>
<name>A0A9W9YSI3_9CNID</name>
<accession>A0A9W9YSI3</accession>
<protein>
    <submittedName>
        <fullName evidence="2">Uncharacterized protein</fullName>
    </submittedName>
</protein>